<feature type="domain" description="DUF1868" evidence="1">
    <location>
        <begin position="13"/>
        <end position="121"/>
    </location>
</feature>
<evidence type="ECO:0000313" key="2">
    <source>
        <dbReference type="EMBL" id="SDS44600.1"/>
    </source>
</evidence>
<dbReference type="OrthoDB" id="151828at2"/>
<dbReference type="RefSeq" id="WP_019194320.1">
    <property type="nucleotide sequence ID" value="NZ_LT629765.1"/>
</dbReference>
<evidence type="ECO:0000259" key="1">
    <source>
        <dbReference type="Pfam" id="PF08975"/>
    </source>
</evidence>
<evidence type="ECO:0000313" key="3">
    <source>
        <dbReference type="Proteomes" id="UP000182237"/>
    </source>
</evidence>
<dbReference type="Gene3D" id="3.90.1140.10">
    <property type="entry name" value="Cyclic phosphodiesterase"/>
    <property type="match status" value="1"/>
</dbReference>
<sequence>MTEFVDNLRTWEKFDRSGTALRHPGTTFVAEAVEGSPLYSLGRRIQDDVRARGWASDFGLTVPSSFHMTVLAGLKGPHFDGQSEAWPAWLSDSARFPEAALLMLERLQKAEIRGPRDMRMVSPGVYPLARKLTLRLEPADEDVANELARFRREVGEVLEIPVEAPGDYAFHSTFGYRLTKADVEDPELVAAADEYNSWVREIDVFEVDAPAYCIFNDMQSFAPLLYFR</sequence>
<gene>
    <name evidence="2" type="ORF">SAMN04488539_1692</name>
</gene>
<organism evidence="2 3">
    <name type="scientific">Corynebacterium timonense</name>
    <dbReference type="NCBI Taxonomy" id="441500"/>
    <lineage>
        <taxon>Bacteria</taxon>
        <taxon>Bacillati</taxon>
        <taxon>Actinomycetota</taxon>
        <taxon>Actinomycetes</taxon>
        <taxon>Mycobacteriales</taxon>
        <taxon>Corynebacteriaceae</taxon>
        <taxon>Corynebacterium</taxon>
    </lineage>
</organism>
<dbReference type="EMBL" id="LT629765">
    <property type="protein sequence ID" value="SDS44600.1"/>
    <property type="molecule type" value="Genomic_DNA"/>
</dbReference>
<dbReference type="Pfam" id="PF08975">
    <property type="entry name" value="2H-phosphodiest"/>
    <property type="match status" value="1"/>
</dbReference>
<dbReference type="eggNOG" id="COG5255">
    <property type="taxonomic scope" value="Bacteria"/>
</dbReference>
<protein>
    <recommendedName>
        <fullName evidence="1">DUF1868 domain-containing protein</fullName>
    </recommendedName>
</protein>
<keyword evidence="3" id="KW-1185">Reference proteome</keyword>
<name>A0A1H1S901_9CORY</name>
<dbReference type="STRING" id="1203190.GCA_000312345_01505"/>
<dbReference type="AlphaFoldDB" id="A0A1H1S901"/>
<reference evidence="2 3" key="1">
    <citation type="submission" date="2016-10" db="EMBL/GenBank/DDBJ databases">
        <authorList>
            <person name="de Groot N.N."/>
        </authorList>
    </citation>
    <scope>NUCLEOTIDE SEQUENCE [LARGE SCALE GENOMIC DNA]</scope>
    <source>
        <strain evidence="2 3">DSM 45434</strain>
    </source>
</reference>
<dbReference type="Proteomes" id="UP000182237">
    <property type="component" value="Chromosome I"/>
</dbReference>
<proteinExistence type="predicted"/>
<dbReference type="SUPFAM" id="SSF55144">
    <property type="entry name" value="LigT-like"/>
    <property type="match status" value="1"/>
</dbReference>
<accession>A0A1H1S901</accession>
<dbReference type="InterPro" id="IPR009097">
    <property type="entry name" value="Cyclic_Pdiesterase"/>
</dbReference>
<dbReference type="InterPro" id="IPR015069">
    <property type="entry name" value="2H-PEstase_DUF1868"/>
</dbReference>